<dbReference type="GO" id="GO:0032993">
    <property type="term" value="C:protein-DNA complex"/>
    <property type="evidence" value="ECO:0007669"/>
    <property type="project" value="TreeGrafter"/>
</dbReference>
<evidence type="ECO:0000256" key="3">
    <source>
        <dbReference type="ARBA" id="ARBA00023125"/>
    </source>
</evidence>
<evidence type="ECO:0000313" key="7">
    <source>
        <dbReference type="Proteomes" id="UP000825051"/>
    </source>
</evidence>
<dbReference type="InterPro" id="IPR005119">
    <property type="entry name" value="LysR_subst-bd"/>
</dbReference>
<evidence type="ECO:0000256" key="2">
    <source>
        <dbReference type="ARBA" id="ARBA00023015"/>
    </source>
</evidence>
<dbReference type="PRINTS" id="PR00039">
    <property type="entry name" value="HTHLYSR"/>
</dbReference>
<dbReference type="FunFam" id="1.10.10.10:FF:000001">
    <property type="entry name" value="LysR family transcriptional regulator"/>
    <property type="match status" value="1"/>
</dbReference>
<keyword evidence="7" id="KW-1185">Reference proteome</keyword>
<keyword evidence="4" id="KW-0804">Transcription</keyword>
<sequence>MELTQLRYLLAVAESGNFTRAAAQSNVSQPALSQQIINLEAEIGRKLFHRLGRRAVLTEAGENLVERARRILFEVENAAKELQDSPTASGRIVVGAVQTVMPYLVTPLIAQLRTSHPHLTVDAREDFRHDLVASVLEGDVDFAVVPLPLDNRRVSIEPLFTDPLLLVVGHSHPIAQRAEININDLAGENFVTLGQGSTLAAQIRAFFGDHNFEPRIRYRCAQVATLKMFVSLGLGISILPQLARQPRDQETLTYLRLTGIEPTRELAVVRHLQRYQTRGAEQFLKALREAVRPPAPPVAS</sequence>
<dbReference type="RefSeq" id="WP_220163260.1">
    <property type="nucleotide sequence ID" value="NZ_CP080507.1"/>
</dbReference>
<keyword evidence="2" id="KW-0805">Transcription regulation</keyword>
<evidence type="ECO:0000259" key="5">
    <source>
        <dbReference type="PROSITE" id="PS50931"/>
    </source>
</evidence>
<dbReference type="PANTHER" id="PTHR30346">
    <property type="entry name" value="TRANSCRIPTIONAL DUAL REGULATOR HCAR-RELATED"/>
    <property type="match status" value="1"/>
</dbReference>
<dbReference type="EMBL" id="CP080507">
    <property type="protein sequence ID" value="QYM79419.1"/>
    <property type="molecule type" value="Genomic_DNA"/>
</dbReference>
<dbReference type="CDD" id="cd05466">
    <property type="entry name" value="PBP2_LTTR_substrate"/>
    <property type="match status" value="1"/>
</dbReference>
<evidence type="ECO:0000256" key="4">
    <source>
        <dbReference type="ARBA" id="ARBA00023163"/>
    </source>
</evidence>
<dbReference type="PANTHER" id="PTHR30346:SF28">
    <property type="entry name" value="HTH-TYPE TRANSCRIPTIONAL REGULATOR CYNR"/>
    <property type="match status" value="1"/>
</dbReference>
<gene>
    <name evidence="6" type="ORF">K0B96_02020</name>
</gene>
<feature type="domain" description="HTH lysR-type" evidence="5">
    <location>
        <begin position="1"/>
        <end position="58"/>
    </location>
</feature>
<dbReference type="InterPro" id="IPR000847">
    <property type="entry name" value="LysR_HTH_N"/>
</dbReference>
<dbReference type="PROSITE" id="PS50931">
    <property type="entry name" value="HTH_LYSR"/>
    <property type="match status" value="1"/>
</dbReference>
<reference evidence="6" key="1">
    <citation type="submission" date="2021-08" db="EMBL/GenBank/DDBJ databases">
        <title>Genome of a novel bacterium of the phylum Verrucomicrobia, Oleiharenicola sp. KSB-15.</title>
        <authorList>
            <person name="Chung J.-H."/>
            <person name="Ahn J.-H."/>
            <person name="Yoon Y."/>
            <person name="Kim D.-Y."/>
            <person name="An S.-H."/>
            <person name="Park I."/>
            <person name="Yeon J."/>
        </authorList>
    </citation>
    <scope>NUCLEOTIDE SEQUENCE</scope>
    <source>
        <strain evidence="6">KSB-15</strain>
    </source>
</reference>
<dbReference type="KEGG" id="ole:K0B96_02020"/>
<dbReference type="GO" id="GO:0003700">
    <property type="term" value="F:DNA-binding transcription factor activity"/>
    <property type="evidence" value="ECO:0007669"/>
    <property type="project" value="InterPro"/>
</dbReference>
<dbReference type="Proteomes" id="UP000825051">
    <property type="component" value="Chromosome"/>
</dbReference>
<evidence type="ECO:0000313" key="6">
    <source>
        <dbReference type="EMBL" id="QYM79419.1"/>
    </source>
</evidence>
<protein>
    <submittedName>
        <fullName evidence="6">LysR family transcriptional regulator</fullName>
    </submittedName>
</protein>
<organism evidence="6 7">
    <name type="scientific">Horticoccus luteus</name>
    <dbReference type="NCBI Taxonomy" id="2862869"/>
    <lineage>
        <taxon>Bacteria</taxon>
        <taxon>Pseudomonadati</taxon>
        <taxon>Verrucomicrobiota</taxon>
        <taxon>Opitutia</taxon>
        <taxon>Opitutales</taxon>
        <taxon>Opitutaceae</taxon>
        <taxon>Horticoccus</taxon>
    </lineage>
</organism>
<comment type="similarity">
    <text evidence="1">Belongs to the LysR transcriptional regulatory family.</text>
</comment>
<dbReference type="InterPro" id="IPR036390">
    <property type="entry name" value="WH_DNA-bd_sf"/>
</dbReference>
<keyword evidence="3" id="KW-0238">DNA-binding</keyword>
<dbReference type="GO" id="GO:0003677">
    <property type="term" value="F:DNA binding"/>
    <property type="evidence" value="ECO:0007669"/>
    <property type="project" value="UniProtKB-KW"/>
</dbReference>
<accession>A0A8F9XLV8</accession>
<dbReference type="SUPFAM" id="SSF46785">
    <property type="entry name" value="Winged helix' DNA-binding domain"/>
    <property type="match status" value="1"/>
</dbReference>
<dbReference type="Pfam" id="PF03466">
    <property type="entry name" value="LysR_substrate"/>
    <property type="match status" value="1"/>
</dbReference>
<dbReference type="InterPro" id="IPR036388">
    <property type="entry name" value="WH-like_DNA-bd_sf"/>
</dbReference>
<dbReference type="Pfam" id="PF00126">
    <property type="entry name" value="HTH_1"/>
    <property type="match status" value="1"/>
</dbReference>
<name>A0A8F9XLV8_9BACT</name>
<dbReference type="Gene3D" id="1.10.10.10">
    <property type="entry name" value="Winged helix-like DNA-binding domain superfamily/Winged helix DNA-binding domain"/>
    <property type="match status" value="1"/>
</dbReference>
<evidence type="ECO:0000256" key="1">
    <source>
        <dbReference type="ARBA" id="ARBA00009437"/>
    </source>
</evidence>
<proteinExistence type="inferred from homology"/>
<dbReference type="AlphaFoldDB" id="A0A8F9XLV8"/>
<dbReference type="SUPFAM" id="SSF53850">
    <property type="entry name" value="Periplasmic binding protein-like II"/>
    <property type="match status" value="1"/>
</dbReference>
<dbReference type="Gene3D" id="3.40.190.10">
    <property type="entry name" value="Periplasmic binding protein-like II"/>
    <property type="match status" value="2"/>
</dbReference>